<dbReference type="GO" id="GO:0016020">
    <property type="term" value="C:membrane"/>
    <property type="evidence" value="ECO:0007669"/>
    <property type="project" value="UniProtKB-SubCell"/>
</dbReference>
<keyword evidence="7" id="KW-1208">Phospholipid metabolism</keyword>
<keyword evidence="5" id="KW-0443">Lipid metabolism</keyword>
<evidence type="ECO:0000313" key="10">
    <source>
        <dbReference type="EMBL" id="KAH3890801.1"/>
    </source>
</evidence>
<dbReference type="Proteomes" id="UP000828390">
    <property type="component" value="Unassembled WGS sequence"/>
</dbReference>
<sequence>MEYSVLLYVPNLIGYVRLALLAVAAAVYHQPWLFITLYCLYTALDALDGFLARAFKQTSAFGAWFDVVIDLTGRGMLWTSLSK</sequence>
<dbReference type="Pfam" id="PF01066">
    <property type="entry name" value="CDP-OH_P_transf"/>
    <property type="match status" value="1"/>
</dbReference>
<keyword evidence="4 9" id="KW-1133">Transmembrane helix</keyword>
<organism evidence="10 11">
    <name type="scientific">Dreissena polymorpha</name>
    <name type="common">Zebra mussel</name>
    <name type="synonym">Mytilus polymorpha</name>
    <dbReference type="NCBI Taxonomy" id="45954"/>
    <lineage>
        <taxon>Eukaryota</taxon>
        <taxon>Metazoa</taxon>
        <taxon>Spiralia</taxon>
        <taxon>Lophotrochozoa</taxon>
        <taxon>Mollusca</taxon>
        <taxon>Bivalvia</taxon>
        <taxon>Autobranchia</taxon>
        <taxon>Heteroconchia</taxon>
        <taxon>Euheterodonta</taxon>
        <taxon>Imparidentia</taxon>
        <taxon>Neoheterodontei</taxon>
        <taxon>Myida</taxon>
        <taxon>Dreissenoidea</taxon>
        <taxon>Dreissenidae</taxon>
        <taxon>Dreissena</taxon>
    </lineage>
</organism>
<evidence type="ECO:0000256" key="5">
    <source>
        <dbReference type="ARBA" id="ARBA00023098"/>
    </source>
</evidence>
<keyword evidence="2 8" id="KW-0808">Transferase</keyword>
<evidence type="ECO:0000256" key="1">
    <source>
        <dbReference type="ARBA" id="ARBA00004141"/>
    </source>
</evidence>
<dbReference type="GO" id="GO:0008654">
    <property type="term" value="P:phospholipid biosynthetic process"/>
    <property type="evidence" value="ECO:0007669"/>
    <property type="project" value="InterPro"/>
</dbReference>
<reference evidence="10" key="2">
    <citation type="submission" date="2020-11" db="EMBL/GenBank/DDBJ databases">
        <authorList>
            <person name="McCartney M.A."/>
            <person name="Auch B."/>
            <person name="Kono T."/>
            <person name="Mallez S."/>
            <person name="Becker A."/>
            <person name="Gohl D.M."/>
            <person name="Silverstein K.A.T."/>
            <person name="Koren S."/>
            <person name="Bechman K.B."/>
            <person name="Herman A."/>
            <person name="Abrahante J.E."/>
            <person name="Garbe J."/>
        </authorList>
    </citation>
    <scope>NUCLEOTIDE SEQUENCE</scope>
    <source>
        <strain evidence="10">Duluth1</strain>
        <tissue evidence="10">Whole animal</tissue>
    </source>
</reference>
<accession>A0A9D4NAK3</accession>
<dbReference type="InterPro" id="IPR048254">
    <property type="entry name" value="CDP_ALCOHOL_P_TRANSF_CS"/>
</dbReference>
<keyword evidence="3 9" id="KW-0812">Transmembrane</keyword>
<reference evidence="10" key="1">
    <citation type="journal article" date="2019" name="bioRxiv">
        <title>The Genome of the Zebra Mussel, Dreissena polymorpha: A Resource for Invasive Species Research.</title>
        <authorList>
            <person name="McCartney M.A."/>
            <person name="Auch B."/>
            <person name="Kono T."/>
            <person name="Mallez S."/>
            <person name="Zhang Y."/>
            <person name="Obille A."/>
            <person name="Becker A."/>
            <person name="Abrahante J.E."/>
            <person name="Garbe J."/>
            <person name="Badalamenti J.P."/>
            <person name="Herman A."/>
            <person name="Mangelson H."/>
            <person name="Liachko I."/>
            <person name="Sullivan S."/>
            <person name="Sone E.D."/>
            <person name="Koren S."/>
            <person name="Silverstein K.A.T."/>
            <person name="Beckman K.B."/>
            <person name="Gohl D.M."/>
        </authorList>
    </citation>
    <scope>NUCLEOTIDE SEQUENCE</scope>
    <source>
        <strain evidence="10">Duluth1</strain>
        <tissue evidence="10">Whole animal</tissue>
    </source>
</reference>
<evidence type="ECO:0008006" key="12">
    <source>
        <dbReference type="Google" id="ProtNLM"/>
    </source>
</evidence>
<dbReference type="PANTHER" id="PTHR15362:SF13">
    <property type="entry name" value="SI:CH1073-145M9.1"/>
    <property type="match status" value="1"/>
</dbReference>
<protein>
    <recommendedName>
        <fullName evidence="12">CDP-alcohol phosphatidyltransferase family protein</fullName>
    </recommendedName>
</protein>
<feature type="non-terminal residue" evidence="10">
    <location>
        <position position="83"/>
    </location>
</feature>
<dbReference type="Gene3D" id="1.20.120.1760">
    <property type="match status" value="1"/>
</dbReference>
<evidence type="ECO:0000256" key="2">
    <source>
        <dbReference type="ARBA" id="ARBA00022679"/>
    </source>
</evidence>
<evidence type="ECO:0000256" key="7">
    <source>
        <dbReference type="ARBA" id="ARBA00023264"/>
    </source>
</evidence>
<dbReference type="PANTHER" id="PTHR15362">
    <property type="entry name" value="PHOSPHATIDYLINOSITOL SYNTHASE"/>
    <property type="match status" value="1"/>
</dbReference>
<keyword evidence="6 9" id="KW-0472">Membrane</keyword>
<evidence type="ECO:0000256" key="9">
    <source>
        <dbReference type="SAM" id="Phobius"/>
    </source>
</evidence>
<dbReference type="InterPro" id="IPR000462">
    <property type="entry name" value="CDP-OH_P_trans"/>
</dbReference>
<evidence type="ECO:0000256" key="8">
    <source>
        <dbReference type="RuleBase" id="RU003750"/>
    </source>
</evidence>
<feature type="transmembrane region" description="Helical" evidence="9">
    <location>
        <begin position="6"/>
        <end position="28"/>
    </location>
</feature>
<dbReference type="AlphaFoldDB" id="A0A9D4NAK3"/>
<evidence type="ECO:0000256" key="6">
    <source>
        <dbReference type="ARBA" id="ARBA00023136"/>
    </source>
</evidence>
<evidence type="ECO:0000313" key="11">
    <source>
        <dbReference type="Proteomes" id="UP000828390"/>
    </source>
</evidence>
<keyword evidence="11" id="KW-1185">Reference proteome</keyword>
<comment type="caution">
    <text evidence="10">The sequence shown here is derived from an EMBL/GenBank/DDBJ whole genome shotgun (WGS) entry which is preliminary data.</text>
</comment>
<dbReference type="PROSITE" id="PS00379">
    <property type="entry name" value="CDP_ALCOHOL_P_TRANSF"/>
    <property type="match status" value="1"/>
</dbReference>
<evidence type="ECO:0000256" key="4">
    <source>
        <dbReference type="ARBA" id="ARBA00022989"/>
    </source>
</evidence>
<proteinExistence type="inferred from homology"/>
<dbReference type="EMBL" id="JAIWYP010000001">
    <property type="protein sequence ID" value="KAH3890801.1"/>
    <property type="molecule type" value="Genomic_DNA"/>
</dbReference>
<gene>
    <name evidence="10" type="ORF">DPMN_014889</name>
</gene>
<comment type="subcellular location">
    <subcellularLocation>
        <location evidence="1">Membrane</location>
        <topology evidence="1">Multi-pass membrane protein</topology>
    </subcellularLocation>
</comment>
<dbReference type="GO" id="GO:0016780">
    <property type="term" value="F:phosphotransferase activity, for other substituted phosphate groups"/>
    <property type="evidence" value="ECO:0007669"/>
    <property type="project" value="InterPro"/>
</dbReference>
<name>A0A9D4NAK3_DREPO</name>
<dbReference type="InterPro" id="IPR043130">
    <property type="entry name" value="CDP-OH_PTrfase_TM_dom"/>
</dbReference>
<comment type="similarity">
    <text evidence="8">Belongs to the CDP-alcohol phosphatidyltransferase class-I family.</text>
</comment>
<evidence type="ECO:0000256" key="3">
    <source>
        <dbReference type="ARBA" id="ARBA00022692"/>
    </source>
</evidence>